<feature type="transmembrane region" description="Helical" evidence="6">
    <location>
        <begin position="270"/>
        <end position="289"/>
    </location>
</feature>
<reference evidence="7" key="1">
    <citation type="submission" date="2021-01" db="EMBL/GenBank/DDBJ databases">
        <title>Whole genome shotgun sequence of Demequina activiva NBRC 110675.</title>
        <authorList>
            <person name="Komaki H."/>
            <person name="Tamura T."/>
        </authorList>
    </citation>
    <scope>NUCLEOTIDE SEQUENCE</scope>
    <source>
        <strain evidence="7">NBRC 110675</strain>
    </source>
</reference>
<comment type="subcellular location">
    <subcellularLocation>
        <location evidence="6">Cell membrane</location>
        <topology evidence="6">Multi-pass membrane protein</topology>
    </subcellularLocation>
    <subcellularLocation>
        <location evidence="1">Membrane</location>
        <topology evidence="1">Multi-pass membrane protein</topology>
    </subcellularLocation>
</comment>
<evidence type="ECO:0000313" key="7">
    <source>
        <dbReference type="EMBL" id="GIG53777.1"/>
    </source>
</evidence>
<dbReference type="GO" id="GO:0005886">
    <property type="term" value="C:plasma membrane"/>
    <property type="evidence" value="ECO:0007669"/>
    <property type="project" value="UniProtKB-SubCell"/>
</dbReference>
<gene>
    <name evidence="7" type="ORF">Dac01nite_05290</name>
</gene>
<organism evidence="7 8">
    <name type="scientific">Demequina activiva</name>
    <dbReference type="NCBI Taxonomy" id="1582364"/>
    <lineage>
        <taxon>Bacteria</taxon>
        <taxon>Bacillati</taxon>
        <taxon>Actinomycetota</taxon>
        <taxon>Actinomycetes</taxon>
        <taxon>Micrococcales</taxon>
        <taxon>Demequinaceae</taxon>
        <taxon>Demequina</taxon>
    </lineage>
</organism>
<proteinExistence type="inferred from homology"/>
<protein>
    <recommendedName>
        <fullName evidence="6">Probable membrane transporter protein</fullName>
    </recommendedName>
</protein>
<feature type="transmembrane region" description="Helical" evidence="6">
    <location>
        <begin position="219"/>
        <end position="235"/>
    </location>
</feature>
<evidence type="ECO:0000313" key="8">
    <source>
        <dbReference type="Proteomes" id="UP000652354"/>
    </source>
</evidence>
<evidence type="ECO:0000256" key="2">
    <source>
        <dbReference type="ARBA" id="ARBA00009142"/>
    </source>
</evidence>
<dbReference type="InterPro" id="IPR051598">
    <property type="entry name" value="TSUP/Inactive_protease-like"/>
</dbReference>
<dbReference type="EMBL" id="BONR01000001">
    <property type="protein sequence ID" value="GIG53777.1"/>
    <property type="molecule type" value="Genomic_DNA"/>
</dbReference>
<feature type="transmembrane region" description="Helical" evidence="6">
    <location>
        <begin position="5"/>
        <end position="26"/>
    </location>
</feature>
<evidence type="ECO:0000256" key="6">
    <source>
        <dbReference type="RuleBase" id="RU363041"/>
    </source>
</evidence>
<evidence type="ECO:0000256" key="5">
    <source>
        <dbReference type="ARBA" id="ARBA00023136"/>
    </source>
</evidence>
<dbReference type="PANTHER" id="PTHR43701">
    <property type="entry name" value="MEMBRANE TRANSPORTER PROTEIN MJ0441-RELATED"/>
    <property type="match status" value="1"/>
</dbReference>
<accession>A0A919Q1Z4</accession>
<dbReference type="PANTHER" id="PTHR43701:SF2">
    <property type="entry name" value="MEMBRANE TRANSPORTER PROTEIN YJNA-RELATED"/>
    <property type="match status" value="1"/>
</dbReference>
<evidence type="ECO:0000256" key="1">
    <source>
        <dbReference type="ARBA" id="ARBA00004141"/>
    </source>
</evidence>
<dbReference type="AlphaFoldDB" id="A0A919Q1Z4"/>
<dbReference type="InterPro" id="IPR002781">
    <property type="entry name" value="TM_pro_TauE-like"/>
</dbReference>
<evidence type="ECO:0000256" key="4">
    <source>
        <dbReference type="ARBA" id="ARBA00022989"/>
    </source>
</evidence>
<evidence type="ECO:0000256" key="3">
    <source>
        <dbReference type="ARBA" id="ARBA00022692"/>
    </source>
</evidence>
<keyword evidence="8" id="KW-1185">Reference proteome</keyword>
<comment type="similarity">
    <text evidence="2 6">Belongs to the 4-toluene sulfonate uptake permease (TSUP) (TC 2.A.102) family.</text>
</comment>
<keyword evidence="6" id="KW-1003">Cell membrane</keyword>
<keyword evidence="4 6" id="KW-1133">Transmembrane helix</keyword>
<feature type="transmembrane region" description="Helical" evidence="6">
    <location>
        <begin position="74"/>
        <end position="94"/>
    </location>
</feature>
<feature type="transmembrane region" description="Helical" evidence="6">
    <location>
        <begin position="32"/>
        <end position="53"/>
    </location>
</feature>
<keyword evidence="5 6" id="KW-0472">Membrane</keyword>
<dbReference type="RefSeq" id="WP_203653201.1">
    <property type="nucleotide sequence ID" value="NZ_BONR01000001.1"/>
</dbReference>
<dbReference type="Pfam" id="PF01925">
    <property type="entry name" value="TauE"/>
    <property type="match status" value="1"/>
</dbReference>
<feature type="transmembrane region" description="Helical" evidence="6">
    <location>
        <begin position="194"/>
        <end position="213"/>
    </location>
</feature>
<keyword evidence="3 6" id="KW-0812">Transmembrane</keyword>
<sequence length="311" mass="32319">MDLGLLAVAVGIGVVVGLTGMGGGALMTPTLVLFFGVPPLTAVSSDVVASAAMKPAGSWVHMRNGTVNWKLVRLLVYGSVPAAFGGVLVAHWMGPGPEVQSFVKHALGVVLIIASLGLGVRAYLRLRERAMARDGRAAPLPRDRPEVVARPVPTIIVGVLGGLMVGLTSVGSGSLIIIALMALYPALKASQLVGTDLVQAVPLVIAAAIAHLMFGDVDWSVAIPIILGSVPGAYLGAQLSSRIGGGLVRRALGIILFVAGLALLGVSGQWVFISLGVLIVVSTVAWGWIRHSMGFHFFTFQERRAERMEAS</sequence>
<dbReference type="Proteomes" id="UP000652354">
    <property type="component" value="Unassembled WGS sequence"/>
</dbReference>
<comment type="caution">
    <text evidence="7">The sequence shown here is derived from an EMBL/GenBank/DDBJ whole genome shotgun (WGS) entry which is preliminary data.</text>
</comment>
<feature type="transmembrane region" description="Helical" evidence="6">
    <location>
        <begin position="106"/>
        <end position="126"/>
    </location>
</feature>
<feature type="transmembrane region" description="Helical" evidence="6">
    <location>
        <begin position="247"/>
        <end position="264"/>
    </location>
</feature>
<name>A0A919Q1Z4_9MICO</name>